<dbReference type="Gene3D" id="3.15.10.50">
    <property type="match status" value="1"/>
</dbReference>
<dbReference type="InterPro" id="IPR038606">
    <property type="entry name" value="To_sf"/>
</dbReference>
<dbReference type="InterPro" id="IPR020234">
    <property type="entry name" value="Mite_allergen_group-7"/>
</dbReference>
<dbReference type="AlphaFoldDB" id="A0A1Y1M365"/>
<dbReference type="Pfam" id="PF06585">
    <property type="entry name" value="JHBP"/>
    <property type="match status" value="1"/>
</dbReference>
<dbReference type="EMBL" id="GEZM01042320">
    <property type="protein sequence ID" value="JAV79941.1"/>
    <property type="molecule type" value="Transcribed_RNA"/>
</dbReference>
<name>A0A1Y1M365_PHOPY</name>
<proteinExistence type="predicted"/>
<dbReference type="InterPro" id="IPR010562">
    <property type="entry name" value="Haemolymph_juvenile_hormone-bd"/>
</dbReference>
<protein>
    <submittedName>
        <fullName evidence="1">Uncharacterized protein</fullName>
    </submittedName>
</protein>
<accession>A0A1Y1M365</accession>
<evidence type="ECO:0000313" key="1">
    <source>
        <dbReference type="EMBL" id="JAV79941.1"/>
    </source>
</evidence>
<dbReference type="Pfam" id="PF16984">
    <property type="entry name" value="Grp7_allergen"/>
    <property type="match status" value="1"/>
</dbReference>
<dbReference type="Gene3D" id="3.15.10.30">
    <property type="entry name" value="Haemolymph juvenile hormone binding protein"/>
    <property type="match status" value="1"/>
</dbReference>
<dbReference type="InterPro" id="IPR038602">
    <property type="entry name" value="Mite_allergen_7_sf"/>
</dbReference>
<sequence>MIGAKGLRQGIMGVGLNEKKISGELKETIEAVTPRFEENLKRAFQNEGLRRENLAEKKDRLHPLDDVLFSVGDNIIELKDLKLTKTPDYRISSLSADFAMLTLHVTINLGDLKIEGDYEANNKTLQYFLPIVHTGKVRITFENVTATGRIGMFIKEDSFVVEHYDLVYTPRDVAVLVLYKEENSDVRVENEIARQKVEDTIALTFWPELKDTVTRLLHRQLQTVIVEESVNDLFGESDVELRNHAHQLILKANRLVDSLLCTAKSKIVSGSVRMVEAPELNVIFKGRHPSQEQGLLEARGGYVQDLSTLSRCNNVSFYEDEKDVIIYGSLHLREFKYGYENYKGRQANASVGGSIRGMIYRNKIFVKLSLSKSQEHCVTQLEAVQFRSVNDIEVLVSGLGSLSWLAKNIKTWMIGNLRNEVLLILENKIRNAFDYAIQITDCAALLID</sequence>
<reference evidence="1" key="1">
    <citation type="journal article" date="2016" name="Sci. Rep.">
        <title>Molecular characterization of firefly nuptial gifts: a multi-omics approach sheds light on postcopulatory sexual selection.</title>
        <authorList>
            <person name="Al-Wathiqui N."/>
            <person name="Fallon T.R."/>
            <person name="South A."/>
            <person name="Weng J.K."/>
            <person name="Lewis S.M."/>
        </authorList>
    </citation>
    <scope>NUCLEOTIDE SEQUENCE</scope>
</reference>
<organism evidence="1">
    <name type="scientific">Photinus pyralis</name>
    <name type="common">Common eastern firefly</name>
    <name type="synonym">Lampyris pyralis</name>
    <dbReference type="NCBI Taxonomy" id="7054"/>
    <lineage>
        <taxon>Eukaryota</taxon>
        <taxon>Metazoa</taxon>
        <taxon>Ecdysozoa</taxon>
        <taxon>Arthropoda</taxon>
        <taxon>Hexapoda</taxon>
        <taxon>Insecta</taxon>
        <taxon>Pterygota</taxon>
        <taxon>Neoptera</taxon>
        <taxon>Endopterygota</taxon>
        <taxon>Coleoptera</taxon>
        <taxon>Polyphaga</taxon>
        <taxon>Elateriformia</taxon>
        <taxon>Elateroidea</taxon>
        <taxon>Lampyridae</taxon>
        <taxon>Lampyrinae</taxon>
        <taxon>Photinus</taxon>
    </lineage>
</organism>